<dbReference type="AlphaFoldDB" id="A0A438FEC8"/>
<dbReference type="Proteomes" id="UP000288805">
    <property type="component" value="Unassembled WGS sequence"/>
</dbReference>
<dbReference type="EMBL" id="QGNW01000960">
    <property type="protein sequence ID" value="RVW58335.1"/>
    <property type="molecule type" value="Genomic_DNA"/>
</dbReference>
<evidence type="ECO:0000256" key="1">
    <source>
        <dbReference type="SAM" id="MobiDB-lite"/>
    </source>
</evidence>
<feature type="region of interest" description="Disordered" evidence="1">
    <location>
        <begin position="94"/>
        <end position="198"/>
    </location>
</feature>
<reference evidence="2 3" key="1">
    <citation type="journal article" date="2018" name="PLoS Genet.">
        <title>Population sequencing reveals clonal diversity and ancestral inbreeding in the grapevine cultivar Chardonnay.</title>
        <authorList>
            <person name="Roach M.J."/>
            <person name="Johnson D.L."/>
            <person name="Bohlmann J."/>
            <person name="van Vuuren H.J."/>
            <person name="Jones S.J."/>
            <person name="Pretorius I.S."/>
            <person name="Schmidt S.A."/>
            <person name="Borneman A.R."/>
        </authorList>
    </citation>
    <scope>NUCLEOTIDE SEQUENCE [LARGE SCALE GENOMIC DNA]</scope>
    <source>
        <strain evidence="3">cv. Chardonnay</strain>
        <tissue evidence="2">Leaf</tissue>
    </source>
</reference>
<sequence length="218" mass="23711">MSAHLPSLQLVTSCQTRPREGEGTRVVRVHGRGLLERPRRPFSPNYSMELPGPERRGHITPRRGIQDATFCAESNGGRPGVPGEFKELTLKNAEHSLDDREKRKNEGLFGRLPDRNARSLPPESPAKKRKLVKNGKGVKEPTPPKEFVPSANYSCGGAASINHPALPNPDVDAAEAVCATPMEEAGAESQSQPSDDPDRLALVLVKGPPSKRPVRRAI</sequence>
<accession>A0A438FEC8</accession>
<evidence type="ECO:0000313" key="2">
    <source>
        <dbReference type="EMBL" id="RVW58335.1"/>
    </source>
</evidence>
<gene>
    <name evidence="2" type="ORF">CK203_105067</name>
</gene>
<proteinExistence type="predicted"/>
<protein>
    <submittedName>
        <fullName evidence="2">Uncharacterized protein</fullName>
    </submittedName>
</protein>
<name>A0A438FEC8_VITVI</name>
<organism evidence="2 3">
    <name type="scientific">Vitis vinifera</name>
    <name type="common">Grape</name>
    <dbReference type="NCBI Taxonomy" id="29760"/>
    <lineage>
        <taxon>Eukaryota</taxon>
        <taxon>Viridiplantae</taxon>
        <taxon>Streptophyta</taxon>
        <taxon>Embryophyta</taxon>
        <taxon>Tracheophyta</taxon>
        <taxon>Spermatophyta</taxon>
        <taxon>Magnoliopsida</taxon>
        <taxon>eudicotyledons</taxon>
        <taxon>Gunneridae</taxon>
        <taxon>Pentapetalae</taxon>
        <taxon>rosids</taxon>
        <taxon>Vitales</taxon>
        <taxon>Vitaceae</taxon>
        <taxon>Viteae</taxon>
        <taxon>Vitis</taxon>
    </lineage>
</organism>
<feature type="compositionally biased region" description="Basic and acidic residues" evidence="1">
    <location>
        <begin position="94"/>
        <end position="117"/>
    </location>
</feature>
<feature type="region of interest" description="Disordered" evidence="1">
    <location>
        <begin position="37"/>
        <end position="59"/>
    </location>
</feature>
<evidence type="ECO:0000313" key="3">
    <source>
        <dbReference type="Proteomes" id="UP000288805"/>
    </source>
</evidence>
<comment type="caution">
    <text evidence="2">The sequence shown here is derived from an EMBL/GenBank/DDBJ whole genome shotgun (WGS) entry which is preliminary data.</text>
</comment>